<gene>
    <name evidence="1" type="ORF">ULMS_28140</name>
</gene>
<evidence type="ECO:0000313" key="2">
    <source>
        <dbReference type="Proteomes" id="UP000326994"/>
    </source>
</evidence>
<reference evidence="1 2" key="1">
    <citation type="submission" date="2019-08" db="EMBL/GenBank/DDBJ databases">
        <title>Ulvibacter marinistellae sp. nov., isolated from a starfish, Patiria pectinifera.</title>
        <authorList>
            <person name="Kawano K."/>
            <person name="Ushijima N."/>
            <person name="Kihara M."/>
            <person name="Itoh H."/>
        </authorList>
    </citation>
    <scope>NUCLEOTIDE SEQUENCE [LARGE SCALE GENOMIC DNA]</scope>
    <source>
        <strain evidence="1 2">KK4</strain>
    </source>
</reference>
<dbReference type="RefSeq" id="WP_151895224.1">
    <property type="nucleotide sequence ID" value="NZ_BKCF01000007.1"/>
</dbReference>
<protein>
    <submittedName>
        <fullName evidence="1">Uncharacterized protein</fullName>
    </submittedName>
</protein>
<dbReference type="Proteomes" id="UP000326994">
    <property type="component" value="Unassembled WGS sequence"/>
</dbReference>
<keyword evidence="2" id="KW-1185">Reference proteome</keyword>
<proteinExistence type="predicted"/>
<dbReference type="PROSITE" id="PS51257">
    <property type="entry name" value="PROKAR_LIPOPROTEIN"/>
    <property type="match status" value="1"/>
</dbReference>
<dbReference type="EMBL" id="BKCF01000007">
    <property type="protein sequence ID" value="GEQ87306.1"/>
    <property type="molecule type" value="Genomic_DNA"/>
</dbReference>
<sequence>MKFRTILALVTVLTFFSCEEDDCDNCGLPTSSNLFNIIFNEETHELKVGYDFGYERETYISGNVFNFYEDSSLFSLSLDASSNVPNNTNKVFQSVGIY</sequence>
<organism evidence="1 2">
    <name type="scientific">Patiriisocius marinistellae</name>
    <dbReference type="NCBI Taxonomy" id="2494560"/>
    <lineage>
        <taxon>Bacteria</taxon>
        <taxon>Pseudomonadati</taxon>
        <taxon>Bacteroidota</taxon>
        <taxon>Flavobacteriia</taxon>
        <taxon>Flavobacteriales</taxon>
        <taxon>Flavobacteriaceae</taxon>
        <taxon>Patiriisocius</taxon>
    </lineage>
</organism>
<name>A0A5J4G390_9FLAO</name>
<comment type="caution">
    <text evidence="1">The sequence shown here is derived from an EMBL/GenBank/DDBJ whole genome shotgun (WGS) entry which is preliminary data.</text>
</comment>
<dbReference type="AlphaFoldDB" id="A0A5J4G390"/>
<evidence type="ECO:0000313" key="1">
    <source>
        <dbReference type="EMBL" id="GEQ87306.1"/>
    </source>
</evidence>
<dbReference type="OrthoDB" id="697094at2"/>
<accession>A0A5J4G390</accession>